<dbReference type="EMBL" id="PVHK01000156">
    <property type="protein sequence ID" value="PRH40415.1"/>
    <property type="molecule type" value="Genomic_DNA"/>
</dbReference>
<comment type="similarity">
    <text evidence="1">Belongs to the antirestriction protein family.</text>
</comment>
<gene>
    <name evidence="2" type="ORF">C6T65_21005</name>
</gene>
<sequence>MGDNRRKTVNQVELEVTRYEWPDHQRAAFFPHYLKRRAACAQLAVVRWAKILFPAYTTSGWHFYGLESKGFYVAPLLLKDEQIEVGGNRMSADAFGVLVTLAALEEMGESELFTALHGFACLHDEARAILGGGEIARDEMIAAEIPF</sequence>
<proteinExistence type="inferred from homology"/>
<evidence type="ECO:0000313" key="3">
    <source>
        <dbReference type="Proteomes" id="UP000237632"/>
    </source>
</evidence>
<evidence type="ECO:0000313" key="2">
    <source>
        <dbReference type="EMBL" id="PRH40415.1"/>
    </source>
</evidence>
<name>A0AA44XYD0_BURVI</name>
<accession>A0AA44XYD0</accession>
<dbReference type="Pfam" id="PF03230">
    <property type="entry name" value="Antirestrict"/>
    <property type="match status" value="1"/>
</dbReference>
<dbReference type="AlphaFoldDB" id="A0AA44XYD0"/>
<evidence type="ECO:0008006" key="4">
    <source>
        <dbReference type="Google" id="ProtNLM"/>
    </source>
</evidence>
<dbReference type="Gene3D" id="3.30.70.3580">
    <property type="entry name" value="Antirestriction protein"/>
    <property type="match status" value="1"/>
</dbReference>
<dbReference type="InterPro" id="IPR042297">
    <property type="entry name" value="Antirestriction_sf"/>
</dbReference>
<evidence type="ECO:0000256" key="1">
    <source>
        <dbReference type="ARBA" id="ARBA00008618"/>
    </source>
</evidence>
<comment type="caution">
    <text evidence="2">The sequence shown here is derived from an EMBL/GenBank/DDBJ whole genome shotgun (WGS) entry which is preliminary data.</text>
</comment>
<protein>
    <recommendedName>
        <fullName evidence="4">Antirestriction protein</fullName>
    </recommendedName>
</protein>
<dbReference type="Proteomes" id="UP000237632">
    <property type="component" value="Unassembled WGS sequence"/>
</dbReference>
<reference evidence="2 3" key="1">
    <citation type="submission" date="2018-03" db="EMBL/GenBank/DDBJ databases">
        <authorList>
            <person name="Nguyen K."/>
            <person name="Fouts D."/>
            <person name="Sutton G."/>
        </authorList>
    </citation>
    <scope>NUCLEOTIDE SEQUENCE [LARGE SCALE GENOMIC DNA]</scope>
    <source>
        <strain evidence="2 3">AU3578</strain>
    </source>
</reference>
<dbReference type="InterPro" id="IPR004914">
    <property type="entry name" value="Antirestrict"/>
</dbReference>
<organism evidence="2 3">
    <name type="scientific">Burkholderia vietnamiensis</name>
    <dbReference type="NCBI Taxonomy" id="60552"/>
    <lineage>
        <taxon>Bacteria</taxon>
        <taxon>Pseudomonadati</taxon>
        <taxon>Pseudomonadota</taxon>
        <taxon>Betaproteobacteria</taxon>
        <taxon>Burkholderiales</taxon>
        <taxon>Burkholderiaceae</taxon>
        <taxon>Burkholderia</taxon>
        <taxon>Burkholderia cepacia complex</taxon>
    </lineage>
</organism>